<name>A0A2U1B3Y1_9BACT</name>
<evidence type="ECO:0000313" key="2">
    <source>
        <dbReference type="Proteomes" id="UP000245959"/>
    </source>
</evidence>
<dbReference type="Proteomes" id="UP000245959">
    <property type="component" value="Unassembled WGS sequence"/>
</dbReference>
<dbReference type="RefSeq" id="WP_116883577.1">
    <property type="nucleotide sequence ID" value="NZ_CABMMC010000037.1"/>
</dbReference>
<reference evidence="1 2" key="1">
    <citation type="submission" date="2018-04" db="EMBL/GenBank/DDBJ databases">
        <title>Genomic Encyclopedia of Type Strains, Phase IV (KMG-IV): sequencing the most valuable type-strain genomes for metagenomic binning, comparative biology and taxonomic classification.</title>
        <authorList>
            <person name="Goeker M."/>
        </authorList>
    </citation>
    <scope>NUCLEOTIDE SEQUENCE [LARGE SCALE GENOMIC DNA]</scope>
    <source>
        <strain evidence="1 2">DSM 14823</strain>
    </source>
</reference>
<organism evidence="1 2">
    <name type="scientific">Victivallis vadensis</name>
    <dbReference type="NCBI Taxonomy" id="172901"/>
    <lineage>
        <taxon>Bacteria</taxon>
        <taxon>Pseudomonadati</taxon>
        <taxon>Lentisphaerota</taxon>
        <taxon>Lentisphaeria</taxon>
        <taxon>Victivallales</taxon>
        <taxon>Victivallaceae</taxon>
        <taxon>Victivallis</taxon>
    </lineage>
</organism>
<keyword evidence="2" id="KW-1185">Reference proteome</keyword>
<sequence>MGKYCHSDAPELESRLEAFLERLAARIGALPESREIAAVLLGGGYGRGEGGVFRKPDGDAELFNDLDFFVISRPLPRRRRKALDCAMREFGKGFDEEIGVDVDFGPARSAGELEHMPYTLMWQELRAGCRLVWGDPACLERWRLSDWSLLPVSEAARLLLNRAAGLLLAAAKLDEDSAENRRFAARNLFKALLAIGDARLILTHNYRARAQERSAALAEDSGFPAAQLDGYRRALAYKFEPCELSAEELNREFPAALKLFREFWWSFWSELAGAFVENAGELEAYLRLAGPFPEDRGRRERMKNPVRRFRCRLPLVPYFRQPRYDLYVEISSILLEKVEFPRYIDRNGASGRFLYAWERCN</sequence>
<dbReference type="EMBL" id="QEKH01000009">
    <property type="protein sequence ID" value="PVY43396.1"/>
    <property type="molecule type" value="Genomic_DNA"/>
</dbReference>
<accession>A0A2U1B3Y1</accession>
<dbReference type="OrthoDB" id="10017515at2"/>
<dbReference type="GeneID" id="78294883"/>
<evidence type="ECO:0000313" key="1">
    <source>
        <dbReference type="EMBL" id="PVY43396.1"/>
    </source>
</evidence>
<proteinExistence type="predicted"/>
<gene>
    <name evidence="1" type="ORF">C8D82_10981</name>
</gene>
<comment type="caution">
    <text evidence="1">The sequence shown here is derived from an EMBL/GenBank/DDBJ whole genome shotgun (WGS) entry which is preliminary data.</text>
</comment>
<dbReference type="AlphaFoldDB" id="A0A2U1B3Y1"/>
<protein>
    <recommendedName>
        <fullName evidence="3">Nucleotidyltransferase-like protein</fullName>
    </recommendedName>
</protein>
<evidence type="ECO:0008006" key="3">
    <source>
        <dbReference type="Google" id="ProtNLM"/>
    </source>
</evidence>